<dbReference type="PANTHER" id="PTHR10672:SF3">
    <property type="entry name" value="PROTEIN HU-LI TAI SHAO"/>
    <property type="match status" value="1"/>
</dbReference>
<dbReference type="Gene3D" id="3.40.225.10">
    <property type="entry name" value="Class II aldolase/adducin N-terminal domain"/>
    <property type="match status" value="2"/>
</dbReference>
<comment type="caution">
    <text evidence="2">The sequence shown here is derived from an EMBL/GenBank/DDBJ whole genome shotgun (WGS) entry which is preliminary data.</text>
</comment>
<name>A0A835YW94_9STRA</name>
<dbReference type="Pfam" id="PF00596">
    <property type="entry name" value="Aldolase_II"/>
    <property type="match status" value="1"/>
</dbReference>
<dbReference type="GO" id="GO:0005856">
    <property type="term" value="C:cytoskeleton"/>
    <property type="evidence" value="ECO:0007669"/>
    <property type="project" value="TreeGrafter"/>
</dbReference>
<gene>
    <name evidence="2" type="ORF">JKP88DRAFT_348781</name>
</gene>
<dbReference type="GO" id="GO:0051015">
    <property type="term" value="F:actin filament binding"/>
    <property type="evidence" value="ECO:0007669"/>
    <property type="project" value="TreeGrafter"/>
</dbReference>
<organism evidence="2 3">
    <name type="scientific">Tribonema minus</name>
    <dbReference type="NCBI Taxonomy" id="303371"/>
    <lineage>
        <taxon>Eukaryota</taxon>
        <taxon>Sar</taxon>
        <taxon>Stramenopiles</taxon>
        <taxon>Ochrophyta</taxon>
        <taxon>PX clade</taxon>
        <taxon>Xanthophyceae</taxon>
        <taxon>Tribonematales</taxon>
        <taxon>Tribonemataceae</taxon>
        <taxon>Tribonema</taxon>
    </lineage>
</organism>
<reference evidence="2" key="1">
    <citation type="submission" date="2021-02" db="EMBL/GenBank/DDBJ databases">
        <title>First Annotated Genome of the Yellow-green Alga Tribonema minus.</title>
        <authorList>
            <person name="Mahan K.M."/>
        </authorList>
    </citation>
    <scope>NUCLEOTIDE SEQUENCE</scope>
    <source>
        <strain evidence="2">UTEX B ZZ1240</strain>
    </source>
</reference>
<feature type="domain" description="Class II aldolase/adducin N-terminal" evidence="1">
    <location>
        <begin position="24"/>
        <end position="262"/>
    </location>
</feature>
<dbReference type="InterPro" id="IPR001303">
    <property type="entry name" value="Aldolase_II/adducin_N"/>
</dbReference>
<accession>A0A835YW94</accession>
<evidence type="ECO:0000313" key="3">
    <source>
        <dbReference type="Proteomes" id="UP000664859"/>
    </source>
</evidence>
<dbReference type="AlphaFoldDB" id="A0A835YW94"/>
<sequence length="335" mass="36444">MVLPEHAHGANPMGVSAAEWESRVEAAAVARALHLYGFSGDLAATTMRARRTSLQARALHLYGFGDDLAAQCVMVRLRGHPEEMLMVEWGVFFEEVTASFGLVRVGFDGTLIDSVTAERTPATASVVNMGCLPVAVPIFRERPEVNVILHTHPHAVMAVAATKAGLLPLSQAAFMFHGVAVAATKAGLLPLSQAAFMFHGVVTTYKYDFSYGGDFEGAMANGFKGFTRAMLLEHHGMYTVGRTAAEAFFVTFYINQACEVQAKVTIMGPELEIVAIFVKALAMANSLEDLVVPTNEHLEAQYQDMMLSEDYAYDGSREWGGIVRKLKREAANFNT</sequence>
<dbReference type="SUPFAM" id="SSF53639">
    <property type="entry name" value="AraD/HMP-PK domain-like"/>
    <property type="match status" value="1"/>
</dbReference>
<dbReference type="EMBL" id="JAFCMP010000235">
    <property type="protein sequence ID" value="KAG5182565.1"/>
    <property type="molecule type" value="Genomic_DNA"/>
</dbReference>
<evidence type="ECO:0000313" key="2">
    <source>
        <dbReference type="EMBL" id="KAG5182565.1"/>
    </source>
</evidence>
<dbReference type="InterPro" id="IPR051017">
    <property type="entry name" value="Aldolase-II_Adducin_sf"/>
</dbReference>
<proteinExistence type="predicted"/>
<keyword evidence="3" id="KW-1185">Reference proteome</keyword>
<protein>
    <submittedName>
        <fullName evidence="2">Class II aldolase/adducin N-terminal</fullName>
    </submittedName>
</protein>
<evidence type="ECO:0000259" key="1">
    <source>
        <dbReference type="SMART" id="SM01007"/>
    </source>
</evidence>
<dbReference type="PANTHER" id="PTHR10672">
    <property type="entry name" value="ADDUCIN"/>
    <property type="match status" value="1"/>
</dbReference>
<dbReference type="SMART" id="SM01007">
    <property type="entry name" value="Aldolase_II"/>
    <property type="match status" value="1"/>
</dbReference>
<dbReference type="InterPro" id="IPR036409">
    <property type="entry name" value="Aldolase_II/adducin_N_sf"/>
</dbReference>
<dbReference type="Proteomes" id="UP000664859">
    <property type="component" value="Unassembled WGS sequence"/>
</dbReference>
<dbReference type="OrthoDB" id="3238794at2759"/>